<dbReference type="AlphaFoldDB" id="A0A7S3I4J1"/>
<organism evidence="1">
    <name type="scientific">Favella ehrenbergii</name>
    <dbReference type="NCBI Taxonomy" id="182087"/>
    <lineage>
        <taxon>Eukaryota</taxon>
        <taxon>Sar</taxon>
        <taxon>Alveolata</taxon>
        <taxon>Ciliophora</taxon>
        <taxon>Intramacronucleata</taxon>
        <taxon>Spirotrichea</taxon>
        <taxon>Choreotrichia</taxon>
        <taxon>Tintinnida</taxon>
        <taxon>Xystonellidae</taxon>
        <taxon>Favella</taxon>
    </lineage>
</organism>
<accession>A0A7S3I4J1</accession>
<sequence length="99" mass="11634">MEKEVARRERIQGEQYKKEKQAEKIAKQEIADEAKAKRVNEMKNKKRVRIGKQPMFRSVKRSKKKVEATKEVDPEKLAFLKYLGQFDDDEVAQQPVATK</sequence>
<protein>
    <submittedName>
        <fullName evidence="1">Uncharacterized protein</fullName>
    </submittedName>
</protein>
<gene>
    <name evidence="1" type="ORF">FEHR0123_LOCUS7283</name>
</gene>
<reference evidence="1" key="1">
    <citation type="submission" date="2021-01" db="EMBL/GenBank/DDBJ databases">
        <authorList>
            <person name="Corre E."/>
            <person name="Pelletier E."/>
            <person name="Niang G."/>
            <person name="Scheremetjew M."/>
            <person name="Finn R."/>
            <person name="Kale V."/>
            <person name="Holt S."/>
            <person name="Cochrane G."/>
            <person name="Meng A."/>
            <person name="Brown T."/>
            <person name="Cohen L."/>
        </authorList>
    </citation>
    <scope>NUCLEOTIDE SEQUENCE</scope>
    <source>
        <strain evidence="1">Fehren 1</strain>
    </source>
</reference>
<name>A0A7S3I4J1_9SPIT</name>
<dbReference type="EMBL" id="HBIE01023770">
    <property type="protein sequence ID" value="CAE0312362.1"/>
    <property type="molecule type" value="Transcribed_RNA"/>
</dbReference>
<proteinExistence type="predicted"/>
<evidence type="ECO:0000313" key="1">
    <source>
        <dbReference type="EMBL" id="CAE0312362.1"/>
    </source>
</evidence>